<comment type="caution">
    <text evidence="8">The sequence shown here is derived from an EMBL/GenBank/DDBJ whole genome shotgun (WGS) entry which is preliminary data.</text>
</comment>
<evidence type="ECO:0000256" key="6">
    <source>
        <dbReference type="SAM" id="MobiDB-lite"/>
    </source>
</evidence>
<evidence type="ECO:0000256" key="3">
    <source>
        <dbReference type="ARBA" id="ARBA00022771"/>
    </source>
</evidence>
<dbReference type="Gene3D" id="3.30.160.60">
    <property type="entry name" value="Classic Zinc Finger"/>
    <property type="match status" value="2"/>
</dbReference>
<feature type="region of interest" description="Disordered" evidence="6">
    <location>
        <begin position="435"/>
        <end position="496"/>
    </location>
</feature>
<dbReference type="OMA" id="HRRERHI"/>
<dbReference type="InterPro" id="IPR036236">
    <property type="entry name" value="Znf_C2H2_sf"/>
</dbReference>
<gene>
    <name evidence="8" type="ORF">ABL78_2284</name>
</gene>
<dbReference type="SMART" id="SM00355">
    <property type="entry name" value="ZnF_C2H2"/>
    <property type="match status" value="4"/>
</dbReference>
<dbReference type="GO" id="GO:0008270">
    <property type="term" value="F:zinc ion binding"/>
    <property type="evidence" value="ECO:0007669"/>
    <property type="project" value="UniProtKB-KW"/>
</dbReference>
<evidence type="ECO:0000313" key="9">
    <source>
        <dbReference type="Proteomes" id="UP000038009"/>
    </source>
</evidence>
<dbReference type="EMBL" id="LJSK01000045">
    <property type="protein sequence ID" value="KPI88616.1"/>
    <property type="molecule type" value="Genomic_DNA"/>
</dbReference>
<feature type="domain" description="C2H2-type" evidence="7">
    <location>
        <begin position="4"/>
        <end position="38"/>
    </location>
</feature>
<dbReference type="AlphaFoldDB" id="A0A0N0P7B6"/>
<feature type="region of interest" description="Disordered" evidence="6">
    <location>
        <begin position="86"/>
        <end position="124"/>
    </location>
</feature>
<dbReference type="VEuPathDB" id="TriTrypDB:Lsey_0045_0180"/>
<feature type="compositionally biased region" description="Basic and acidic residues" evidence="6">
    <location>
        <begin position="447"/>
        <end position="463"/>
    </location>
</feature>
<reference evidence="8 9" key="1">
    <citation type="journal article" date="2015" name="PLoS Pathog.">
        <title>Leptomonas seymouri: Adaptations to the Dixenous Life Cycle Analyzed by Genome Sequencing, Transcriptome Profiling and Co-infection with Leishmania donovani.</title>
        <authorList>
            <person name="Kraeva N."/>
            <person name="Butenko A."/>
            <person name="Hlavacova J."/>
            <person name="Kostygov A."/>
            <person name="Myskova J."/>
            <person name="Grybchuk D."/>
            <person name="Lestinova T."/>
            <person name="Votypka J."/>
            <person name="Volf P."/>
            <person name="Opperdoes F."/>
            <person name="Flegontov P."/>
            <person name="Lukes J."/>
            <person name="Yurchenko V."/>
        </authorList>
    </citation>
    <scope>NUCLEOTIDE SEQUENCE [LARGE SCALE GENOMIC DNA]</scope>
    <source>
        <strain evidence="8 9">ATCC 30220</strain>
    </source>
</reference>
<feature type="compositionally biased region" description="Low complexity" evidence="6">
    <location>
        <begin position="90"/>
        <end position="106"/>
    </location>
</feature>
<dbReference type="InterPro" id="IPR013087">
    <property type="entry name" value="Znf_C2H2_type"/>
</dbReference>
<dbReference type="GO" id="GO:0010468">
    <property type="term" value="P:regulation of gene expression"/>
    <property type="evidence" value="ECO:0007669"/>
    <property type="project" value="TreeGrafter"/>
</dbReference>
<feature type="region of interest" description="Disordered" evidence="6">
    <location>
        <begin position="283"/>
        <end position="392"/>
    </location>
</feature>
<keyword evidence="9" id="KW-1185">Reference proteome</keyword>
<evidence type="ECO:0000256" key="1">
    <source>
        <dbReference type="ARBA" id="ARBA00022723"/>
    </source>
</evidence>
<evidence type="ECO:0000256" key="4">
    <source>
        <dbReference type="ARBA" id="ARBA00022833"/>
    </source>
</evidence>
<dbReference type="InterPro" id="IPR050331">
    <property type="entry name" value="Zinc_finger"/>
</dbReference>
<feature type="region of interest" description="Disordered" evidence="6">
    <location>
        <begin position="562"/>
        <end position="582"/>
    </location>
</feature>
<keyword evidence="1" id="KW-0479">Metal-binding</keyword>
<sequence length="582" mass="63525">MIHLVCPHCSKEFNGNSSTSGVRSNYRRHLLVHTGERPFPCPYCRDGFTTKPNLRRHIAAIHATHLTPPESAHPRRSNAELVAPMPPLELPTTTLPSSLAASSAPTRQGKPDSEECAIETSGCTPSAGSQTVSLAASEDTCQLQRLNETVQQHPSAPFICEDCELEVSSPAKLRRHQRYYCPFRDNIFADPVQDALNRYRAAQELQQENQEDEGSSCDSSSVGSDAVFMGSSEGSCSGSVRRHRRRSKASASALALTKAEKEYLTRIAAQSGLKFVADAYASESGSDDSEGASGSRSSRSKSSENDDDFDGMPPLCSRGHAGRDGSAVNTPNSKGRRSPLVDRRSPKRTPLHGSFPLDTRASSSLPSPSARVREEEAPSGALGSGDDRSADEDGAISLEDDLLYLHFHRRGSGHRRERHILQKRLRAQEGVLLGLTNSPLRRPQNRPRTDLAQDVTEEVRADGGARASTTSTAIAKSRPDQHRDQQQHQHQSNPSSIVVSEHLLSRADGLLELNLRQTRKNKTSGSSECICPHCNDFNVFSNRRQLTQHMRRIHPVEAARNAARAAAQGPAELNVSQLPPSE</sequence>
<dbReference type="PROSITE" id="PS50157">
    <property type="entry name" value="ZINC_FINGER_C2H2_2"/>
    <property type="match status" value="2"/>
</dbReference>
<evidence type="ECO:0000256" key="2">
    <source>
        <dbReference type="ARBA" id="ARBA00022737"/>
    </source>
</evidence>
<accession>A0A0N0P7B6</accession>
<evidence type="ECO:0000313" key="8">
    <source>
        <dbReference type="EMBL" id="KPI88616.1"/>
    </source>
</evidence>
<dbReference type="FunFam" id="3.30.160.60:FF:000100">
    <property type="entry name" value="Zinc finger 45-like"/>
    <property type="match status" value="1"/>
</dbReference>
<name>A0A0N0P7B6_LEPSE</name>
<dbReference type="SUPFAM" id="SSF57667">
    <property type="entry name" value="beta-beta-alpha zinc fingers"/>
    <property type="match status" value="2"/>
</dbReference>
<proteinExistence type="predicted"/>
<keyword evidence="4" id="KW-0862">Zinc</keyword>
<dbReference type="PANTHER" id="PTHR16515">
    <property type="entry name" value="PR DOMAIN ZINC FINGER PROTEIN"/>
    <property type="match status" value="1"/>
</dbReference>
<keyword evidence="3 5" id="KW-0863">Zinc-finger</keyword>
<keyword evidence="2" id="KW-0677">Repeat</keyword>
<protein>
    <recommendedName>
        <fullName evidence="7">C2H2-type domain-containing protein</fullName>
    </recommendedName>
</protein>
<feature type="compositionally biased region" description="Basic and acidic residues" evidence="6">
    <location>
        <begin position="477"/>
        <end position="487"/>
    </location>
</feature>
<evidence type="ECO:0000259" key="7">
    <source>
        <dbReference type="PROSITE" id="PS50157"/>
    </source>
</evidence>
<dbReference type="Pfam" id="PF13894">
    <property type="entry name" value="zf-C2H2_4"/>
    <property type="match status" value="1"/>
</dbReference>
<dbReference type="Proteomes" id="UP000038009">
    <property type="component" value="Unassembled WGS sequence"/>
</dbReference>
<dbReference type="PANTHER" id="PTHR16515:SF37">
    <property type="entry name" value="PR DOMAIN ZINC FINGER PROTEIN 2"/>
    <property type="match status" value="1"/>
</dbReference>
<evidence type="ECO:0000256" key="5">
    <source>
        <dbReference type="PROSITE-ProRule" id="PRU00042"/>
    </source>
</evidence>
<dbReference type="GO" id="GO:0005634">
    <property type="term" value="C:nucleus"/>
    <property type="evidence" value="ECO:0007669"/>
    <property type="project" value="TreeGrafter"/>
</dbReference>
<feature type="domain" description="C2H2-type" evidence="7">
    <location>
        <begin position="39"/>
        <end position="67"/>
    </location>
</feature>
<dbReference type="OrthoDB" id="9885925at2759"/>
<organism evidence="8 9">
    <name type="scientific">Leptomonas seymouri</name>
    <dbReference type="NCBI Taxonomy" id="5684"/>
    <lineage>
        <taxon>Eukaryota</taxon>
        <taxon>Discoba</taxon>
        <taxon>Euglenozoa</taxon>
        <taxon>Kinetoplastea</taxon>
        <taxon>Metakinetoplastina</taxon>
        <taxon>Trypanosomatida</taxon>
        <taxon>Trypanosomatidae</taxon>
        <taxon>Leishmaniinae</taxon>
        <taxon>Leptomonas</taxon>
    </lineage>
</organism>
<feature type="compositionally biased region" description="Low complexity" evidence="6">
    <location>
        <begin position="360"/>
        <end position="370"/>
    </location>
</feature>
<dbReference type="PROSITE" id="PS00028">
    <property type="entry name" value="ZINC_FINGER_C2H2_1"/>
    <property type="match status" value="1"/>
</dbReference>